<gene>
    <name evidence="2" type="ORF">L484_016568</name>
</gene>
<dbReference type="EMBL" id="KE343711">
    <property type="protein sequence ID" value="EXB39098.1"/>
    <property type="molecule type" value="Genomic_DNA"/>
</dbReference>
<organism evidence="2 3">
    <name type="scientific">Morus notabilis</name>
    <dbReference type="NCBI Taxonomy" id="981085"/>
    <lineage>
        <taxon>Eukaryota</taxon>
        <taxon>Viridiplantae</taxon>
        <taxon>Streptophyta</taxon>
        <taxon>Embryophyta</taxon>
        <taxon>Tracheophyta</taxon>
        <taxon>Spermatophyta</taxon>
        <taxon>Magnoliopsida</taxon>
        <taxon>eudicotyledons</taxon>
        <taxon>Gunneridae</taxon>
        <taxon>Pentapetalae</taxon>
        <taxon>rosids</taxon>
        <taxon>fabids</taxon>
        <taxon>Rosales</taxon>
        <taxon>Moraceae</taxon>
        <taxon>Moreae</taxon>
        <taxon>Morus</taxon>
    </lineage>
</organism>
<evidence type="ECO:0000313" key="2">
    <source>
        <dbReference type="EMBL" id="EXB39098.1"/>
    </source>
</evidence>
<keyword evidence="3" id="KW-1185">Reference proteome</keyword>
<evidence type="ECO:0000256" key="1">
    <source>
        <dbReference type="SAM" id="SignalP"/>
    </source>
</evidence>
<evidence type="ECO:0000313" key="3">
    <source>
        <dbReference type="Proteomes" id="UP000030645"/>
    </source>
</evidence>
<sequence length="170" mass="18838">MGYRSMFLSNMLIICMVSMASSDLLEGIVDRNIIPDITGIGQVRVFGVVQCSFPPTQRKTTLPTGTDVSLRCGEKRTTISDAVTDTNGFFEITFNTLETSLFHPNQCDRCWIAVRGTDAAGCVVSPARRGALLAPINCRDVVVERLHDDEQGHRDVLHYEAGPFYFDPSY</sequence>
<accession>W9QKE8</accession>
<dbReference type="InterPro" id="IPR040404">
    <property type="entry name" value="Phylloplanin-like"/>
</dbReference>
<feature type="chain" id="PRO_5004930722" evidence="1">
    <location>
        <begin position="23"/>
        <end position="170"/>
    </location>
</feature>
<proteinExistence type="predicted"/>
<name>W9QKE8_9ROSA</name>
<dbReference type="AlphaFoldDB" id="W9QKE8"/>
<dbReference type="Proteomes" id="UP000030645">
    <property type="component" value="Unassembled WGS sequence"/>
</dbReference>
<feature type="signal peptide" evidence="1">
    <location>
        <begin position="1"/>
        <end position="22"/>
    </location>
</feature>
<keyword evidence="1" id="KW-0732">Signal</keyword>
<dbReference type="PANTHER" id="PTHR34458">
    <property type="entry name" value="POLLEN OLE E 1 ALLERGEN AND EXTENSIN FAMILY PROTEIN-RELATED"/>
    <property type="match status" value="1"/>
</dbReference>
<reference evidence="3" key="1">
    <citation type="submission" date="2013-01" db="EMBL/GenBank/DDBJ databases">
        <title>Draft Genome Sequence of a Mulberry Tree, Morus notabilis C.K. Schneid.</title>
        <authorList>
            <person name="He N."/>
            <person name="Zhao S."/>
        </authorList>
    </citation>
    <scope>NUCLEOTIDE SEQUENCE</scope>
</reference>
<protein>
    <submittedName>
        <fullName evidence="2">Uncharacterized protein</fullName>
    </submittedName>
</protein>